<evidence type="ECO:0000313" key="10">
    <source>
        <dbReference type="Proteomes" id="UP000800200"/>
    </source>
</evidence>
<evidence type="ECO:0000256" key="4">
    <source>
        <dbReference type="ARBA" id="ARBA00022980"/>
    </source>
</evidence>
<evidence type="ECO:0000256" key="6">
    <source>
        <dbReference type="ARBA" id="ARBA00023274"/>
    </source>
</evidence>
<comment type="similarity">
    <text evidence="2">Belongs to the mitochondrion-specific ribosomal protein mS29 family.</text>
</comment>
<keyword evidence="6" id="KW-0687">Ribonucleoprotein</keyword>
<dbReference type="AlphaFoldDB" id="A0A6A6DZP5"/>
<dbReference type="Proteomes" id="UP000800200">
    <property type="component" value="Unassembled WGS sequence"/>
</dbReference>
<reference evidence="9" key="1">
    <citation type="journal article" date="2020" name="Stud. Mycol.">
        <title>101 Dothideomycetes genomes: a test case for predicting lifestyles and emergence of pathogens.</title>
        <authorList>
            <person name="Haridas S."/>
            <person name="Albert R."/>
            <person name="Binder M."/>
            <person name="Bloem J."/>
            <person name="Labutti K."/>
            <person name="Salamov A."/>
            <person name="Andreopoulos B."/>
            <person name="Baker S."/>
            <person name="Barry K."/>
            <person name="Bills G."/>
            <person name="Bluhm B."/>
            <person name="Cannon C."/>
            <person name="Castanera R."/>
            <person name="Culley D."/>
            <person name="Daum C."/>
            <person name="Ezra D."/>
            <person name="Gonzalez J."/>
            <person name="Henrissat B."/>
            <person name="Kuo A."/>
            <person name="Liang C."/>
            <person name="Lipzen A."/>
            <person name="Lutzoni F."/>
            <person name="Magnuson J."/>
            <person name="Mondo S."/>
            <person name="Nolan M."/>
            <person name="Ohm R."/>
            <person name="Pangilinan J."/>
            <person name="Park H.-J."/>
            <person name="Ramirez L."/>
            <person name="Alfaro M."/>
            <person name="Sun H."/>
            <person name="Tritt A."/>
            <person name="Yoshinaga Y."/>
            <person name="Zwiers L.-H."/>
            <person name="Turgeon B."/>
            <person name="Goodwin S."/>
            <person name="Spatafora J."/>
            <person name="Crous P."/>
            <person name="Grigoriev I."/>
        </authorList>
    </citation>
    <scope>NUCLEOTIDE SEQUENCE</scope>
    <source>
        <strain evidence="9">CBS 207.26</strain>
    </source>
</reference>
<name>A0A6A6DZP5_9PEZI</name>
<evidence type="ECO:0000256" key="1">
    <source>
        <dbReference type="ARBA" id="ARBA00004173"/>
    </source>
</evidence>
<organism evidence="9 10">
    <name type="scientific">Zopfia rhizophila CBS 207.26</name>
    <dbReference type="NCBI Taxonomy" id="1314779"/>
    <lineage>
        <taxon>Eukaryota</taxon>
        <taxon>Fungi</taxon>
        <taxon>Dikarya</taxon>
        <taxon>Ascomycota</taxon>
        <taxon>Pezizomycotina</taxon>
        <taxon>Dothideomycetes</taxon>
        <taxon>Dothideomycetes incertae sedis</taxon>
        <taxon>Zopfiaceae</taxon>
        <taxon>Zopfia</taxon>
    </lineage>
</organism>
<evidence type="ECO:0000256" key="3">
    <source>
        <dbReference type="ARBA" id="ARBA00022946"/>
    </source>
</evidence>
<dbReference type="InterPro" id="IPR019368">
    <property type="entry name" value="Ribosomal_mS29"/>
</dbReference>
<dbReference type="GO" id="GO:0003735">
    <property type="term" value="F:structural constituent of ribosome"/>
    <property type="evidence" value="ECO:0007669"/>
    <property type="project" value="TreeGrafter"/>
</dbReference>
<proteinExistence type="inferred from homology"/>
<keyword evidence="4" id="KW-0689">Ribosomal protein</keyword>
<sequence>MPSSTCLRRFSQLSLDNASYAPIASRNLLTTPQASCFSTSRARYANPTARKGMVAPPKRGTKTLNVKKGKSAPGRDTGKRPAPGERKAMRKRIVLSNINALEVRTLKDLDKANVLSKNNEGQVLGLPNEVVDALRAVEAFKTTQGWSLFRRPATLYRKETTEVAELIKQVEEAGEGQKKTIRRVLIGDRMSGKSTLLLQALMMAFMRDWVVVNLPDAKDIVIAHTEYAPLPNSNPTQYTQDAYTAALLSQISKANEAVLQNLPVITNPTLPIALPSKSNLKQLADIGAANPEASWPIFNALWAELTKPGRPPLILAIDNLSHIMRHSAYLSADVKPIHAFDLTLISHFISHLSGQTSLPNGGLVLAATTNSNSPSSPAMEFSLEVAEKKRYGGEVPRWNPYKHVDERVTSVLRDVEVLKVGGLSKEEARCLLEYYAASGMVRGRVDEGYVGEKWSLAGMGNCGELERVAIRMRV</sequence>
<keyword evidence="5" id="KW-0496">Mitochondrion</keyword>
<protein>
    <recommendedName>
        <fullName evidence="7">Small ribosomal subunit protein mS29</fullName>
    </recommendedName>
</protein>
<gene>
    <name evidence="9" type="ORF">K469DRAFT_750548</name>
</gene>
<dbReference type="OrthoDB" id="274828at2759"/>
<comment type="subcellular location">
    <subcellularLocation>
        <location evidence="1">Mitochondrion</location>
    </subcellularLocation>
</comment>
<keyword evidence="3" id="KW-0809">Transit peptide</keyword>
<feature type="compositionally biased region" description="Basic residues" evidence="8">
    <location>
        <begin position="59"/>
        <end position="70"/>
    </location>
</feature>
<feature type="region of interest" description="Disordered" evidence="8">
    <location>
        <begin position="48"/>
        <end position="88"/>
    </location>
</feature>
<dbReference type="EMBL" id="ML994635">
    <property type="protein sequence ID" value="KAF2185034.1"/>
    <property type="molecule type" value="Genomic_DNA"/>
</dbReference>
<evidence type="ECO:0000256" key="7">
    <source>
        <dbReference type="ARBA" id="ARBA00035140"/>
    </source>
</evidence>
<keyword evidence="10" id="KW-1185">Reference proteome</keyword>
<accession>A0A6A6DZP5</accession>
<dbReference type="PANTHER" id="PTHR12810:SF0">
    <property type="entry name" value="SMALL RIBOSOMAL SUBUNIT PROTEIN MS29"/>
    <property type="match status" value="1"/>
</dbReference>
<evidence type="ECO:0000256" key="2">
    <source>
        <dbReference type="ARBA" id="ARBA00009863"/>
    </source>
</evidence>
<dbReference type="GO" id="GO:0005763">
    <property type="term" value="C:mitochondrial small ribosomal subunit"/>
    <property type="evidence" value="ECO:0007669"/>
    <property type="project" value="TreeGrafter"/>
</dbReference>
<dbReference type="PANTHER" id="PTHR12810">
    <property type="entry name" value="MITOCHONDRIAL 28S RIBOSOMAL PROTEIN S29"/>
    <property type="match status" value="1"/>
</dbReference>
<evidence type="ECO:0000313" key="9">
    <source>
        <dbReference type="EMBL" id="KAF2185034.1"/>
    </source>
</evidence>
<evidence type="ECO:0000256" key="8">
    <source>
        <dbReference type="SAM" id="MobiDB-lite"/>
    </source>
</evidence>
<evidence type="ECO:0000256" key="5">
    <source>
        <dbReference type="ARBA" id="ARBA00023128"/>
    </source>
</evidence>
<dbReference type="Pfam" id="PF10236">
    <property type="entry name" value="DAP3"/>
    <property type="match status" value="1"/>
</dbReference>
<feature type="compositionally biased region" description="Basic and acidic residues" evidence="8">
    <location>
        <begin position="76"/>
        <end position="87"/>
    </location>
</feature>